<evidence type="ECO:0000313" key="7">
    <source>
        <dbReference type="EMBL" id="HGY57338.1"/>
    </source>
</evidence>
<dbReference type="GO" id="GO:0004222">
    <property type="term" value="F:metalloendopeptidase activity"/>
    <property type="evidence" value="ECO:0007669"/>
    <property type="project" value="InterPro"/>
</dbReference>
<dbReference type="Proteomes" id="UP000885779">
    <property type="component" value="Unassembled WGS sequence"/>
</dbReference>
<accession>A0A7V4U3M5</accession>
<dbReference type="InterPro" id="IPR011249">
    <property type="entry name" value="Metalloenz_LuxS/M16"/>
</dbReference>
<dbReference type="GO" id="GO:0006508">
    <property type="term" value="P:proteolysis"/>
    <property type="evidence" value="ECO:0007669"/>
    <property type="project" value="InterPro"/>
</dbReference>
<dbReference type="PANTHER" id="PTHR11851">
    <property type="entry name" value="METALLOPROTEASE"/>
    <property type="match status" value="1"/>
</dbReference>
<feature type="domain" description="Peptidase M16 C-terminal" evidence="6">
    <location>
        <begin position="622"/>
        <end position="790"/>
    </location>
</feature>
<evidence type="ECO:0000256" key="4">
    <source>
        <dbReference type="SAM" id="SignalP"/>
    </source>
</evidence>
<dbReference type="AlphaFoldDB" id="A0A7V4U3M5"/>
<comment type="similarity">
    <text evidence="2 3">Belongs to the peptidase M16 family.</text>
</comment>
<dbReference type="Pfam" id="PF00675">
    <property type="entry name" value="Peptidase_M16"/>
    <property type="match status" value="1"/>
</dbReference>
<dbReference type="SUPFAM" id="SSF63411">
    <property type="entry name" value="LuxS/MPP-like metallohydrolase"/>
    <property type="match status" value="3"/>
</dbReference>
<feature type="chain" id="PRO_5031405096" evidence="4">
    <location>
        <begin position="20"/>
        <end position="856"/>
    </location>
</feature>
<evidence type="ECO:0000256" key="3">
    <source>
        <dbReference type="RuleBase" id="RU004447"/>
    </source>
</evidence>
<feature type="domain" description="Peptidase M16 N-terminal" evidence="5">
    <location>
        <begin position="43"/>
        <end position="189"/>
    </location>
</feature>
<dbReference type="InterPro" id="IPR050361">
    <property type="entry name" value="MPP/UQCRC_Complex"/>
</dbReference>
<gene>
    <name evidence="7" type="ORF">ENK44_16640</name>
</gene>
<evidence type="ECO:0000259" key="6">
    <source>
        <dbReference type="Pfam" id="PF05193"/>
    </source>
</evidence>
<dbReference type="PANTHER" id="PTHR11851:SF49">
    <property type="entry name" value="MITOCHONDRIAL-PROCESSING PEPTIDASE SUBUNIT ALPHA"/>
    <property type="match status" value="1"/>
</dbReference>
<organism evidence="7">
    <name type="scientific">Caldithrix abyssi</name>
    <dbReference type="NCBI Taxonomy" id="187145"/>
    <lineage>
        <taxon>Bacteria</taxon>
        <taxon>Pseudomonadati</taxon>
        <taxon>Calditrichota</taxon>
        <taxon>Calditrichia</taxon>
        <taxon>Calditrichales</taxon>
        <taxon>Calditrichaceae</taxon>
        <taxon>Caldithrix</taxon>
    </lineage>
</organism>
<dbReference type="PROSITE" id="PS00143">
    <property type="entry name" value="INSULINASE"/>
    <property type="match status" value="1"/>
</dbReference>
<dbReference type="InterPro" id="IPR007863">
    <property type="entry name" value="Peptidase_M16_C"/>
</dbReference>
<evidence type="ECO:0000256" key="2">
    <source>
        <dbReference type="ARBA" id="ARBA00007261"/>
    </source>
</evidence>
<proteinExistence type="inferred from homology"/>
<dbReference type="EMBL" id="DRQG01000153">
    <property type="protein sequence ID" value="HGY57338.1"/>
    <property type="molecule type" value="Genomic_DNA"/>
</dbReference>
<dbReference type="Gene3D" id="3.30.830.10">
    <property type="entry name" value="Metalloenzyme, LuxS/M16 peptidase-like"/>
    <property type="match status" value="3"/>
</dbReference>
<evidence type="ECO:0000256" key="1">
    <source>
        <dbReference type="ARBA" id="ARBA00001947"/>
    </source>
</evidence>
<comment type="cofactor">
    <cofactor evidence="1">
        <name>Zn(2+)</name>
        <dbReference type="ChEBI" id="CHEBI:29105"/>
    </cofactor>
</comment>
<keyword evidence="4" id="KW-0732">Signal</keyword>
<sequence>MYKAFLSALIFLISGFSFAAEKSSLPALPPAVSIFQLDNGMQVLLIENPALPMVGVNVVVKVGSAYESFASSGMSHMLEHLLFNGTTSRTQKELYDDVDRIGGYNNANTDRYYTNYMMVTPADQIKTGMEIQADMLFHSTLPEEKFDKEKGIVLEEIAKSLADPREQQERNTISILYQGHALSLPTLGTYATIEGMKRDDVYSFYKNNYVPNNMILSVIGNFDSAKMRGWIEEIYGKVAPGVVKREQSEELKTGFDTNGLKTPQSGYAYYRFYDGKNIRLQLLFPLPSSFNEAHYDLMDVILKKANEDWESALKKQFSEQIQSLQASTRVSPLRSYIELSCLVDPNADINAITDFLDKKLRSFKFSLSQEALIAEINKKRTAFLRNIEKPHMFGIYNAHKFAVNGIEAVLRSYDKSGYLKAAKELSDFSETRAPVVIVQKPEKRTGGKKQQEVVTKYFPAKNGTADIIAVQNPASNLLAIHFLVKHKAYYESQFGKDAAKVLHECIKIRLMSDENQKISNRFGLTYVVNDNPFIPMDDIYLHPDFGYIRVEGLADEMPEAIAFLTEQLNGFVPSEEEFTRAQNKLRRFAPMMMGGKKVKKQFQKTYKAIVYEDSPYQSAGELTYDNLVAFARAYFQPSNMIISVVSPTDVEKTAAFFSNFAGGTEINEPVYRLTLKKPQEPVTKDENGGGEQAYLFWGFVRDIDPQDKPALTALSRVLADRIVFDIREKQGMAYRMSAGIEIKDKRALFYVNMGTRPQNADKLIPQYPKFFKESYIADLSAEELEKTINMYLGRMMFRRLSSINRAYYLGHSLYFHNDIFYDKKFLDALKEVDVDAVKAAARKYLKADNPVLVVFR</sequence>
<name>A0A7V4U3M5_CALAY</name>
<dbReference type="GO" id="GO:0046872">
    <property type="term" value="F:metal ion binding"/>
    <property type="evidence" value="ECO:0007669"/>
    <property type="project" value="InterPro"/>
</dbReference>
<dbReference type="InterPro" id="IPR011765">
    <property type="entry name" value="Pept_M16_N"/>
</dbReference>
<comment type="caution">
    <text evidence="7">The sequence shown here is derived from an EMBL/GenBank/DDBJ whole genome shotgun (WGS) entry which is preliminary data.</text>
</comment>
<feature type="domain" description="Peptidase M16 C-terminal" evidence="6">
    <location>
        <begin position="197"/>
        <end position="372"/>
    </location>
</feature>
<dbReference type="InterPro" id="IPR001431">
    <property type="entry name" value="Pept_M16_Zn_BS"/>
</dbReference>
<dbReference type="Pfam" id="PF05193">
    <property type="entry name" value="Peptidase_M16_C"/>
    <property type="match status" value="2"/>
</dbReference>
<reference evidence="7" key="1">
    <citation type="journal article" date="2020" name="mSystems">
        <title>Genome- and Community-Level Interaction Insights into Carbon Utilization and Element Cycling Functions of Hydrothermarchaeota in Hydrothermal Sediment.</title>
        <authorList>
            <person name="Zhou Z."/>
            <person name="Liu Y."/>
            <person name="Xu W."/>
            <person name="Pan J."/>
            <person name="Luo Z.H."/>
            <person name="Li M."/>
        </authorList>
    </citation>
    <scope>NUCLEOTIDE SEQUENCE [LARGE SCALE GENOMIC DNA]</scope>
    <source>
        <strain evidence="7">HyVt-577</strain>
    </source>
</reference>
<evidence type="ECO:0000259" key="5">
    <source>
        <dbReference type="Pfam" id="PF00675"/>
    </source>
</evidence>
<protein>
    <submittedName>
        <fullName evidence="7">Insulinase family protein</fullName>
    </submittedName>
</protein>
<feature type="signal peptide" evidence="4">
    <location>
        <begin position="1"/>
        <end position="19"/>
    </location>
</feature>